<dbReference type="Gene3D" id="2.30.42.10">
    <property type="match status" value="2"/>
</dbReference>
<evidence type="ECO:0000259" key="5">
    <source>
        <dbReference type="SMART" id="SM00228"/>
    </source>
</evidence>
<dbReference type="RefSeq" id="WP_106380432.1">
    <property type="nucleotide sequence ID" value="NZ_NIGF01000012.1"/>
</dbReference>
<comment type="caution">
    <text evidence="6">The sequence shown here is derived from an EMBL/GenBank/DDBJ whole genome shotgun (WGS) entry which is preliminary data.</text>
</comment>
<dbReference type="SMART" id="SM00228">
    <property type="entry name" value="PDZ"/>
    <property type="match status" value="2"/>
</dbReference>
<dbReference type="Gene3D" id="2.40.10.120">
    <property type="match status" value="1"/>
</dbReference>
<reference evidence="6 7" key="1">
    <citation type="journal article" date="2018" name="Syst. Appl. Microbiol.">
        <title>Abditibacterium utsteinense sp. nov., the first cultivated member of candidate phylum FBP, isolated from ice-free Antarctic soil samples.</title>
        <authorList>
            <person name="Tahon G."/>
            <person name="Tytgat B."/>
            <person name="Lebbe L."/>
            <person name="Carlier A."/>
            <person name="Willems A."/>
        </authorList>
    </citation>
    <scope>NUCLEOTIDE SEQUENCE [LARGE SCALE GENOMIC DNA]</scope>
    <source>
        <strain evidence="6 7">LMG 29911</strain>
    </source>
</reference>
<dbReference type="Pfam" id="PF13365">
    <property type="entry name" value="Trypsin_2"/>
    <property type="match status" value="1"/>
</dbReference>
<dbReference type="AlphaFoldDB" id="A0A2S8SRC0"/>
<sequence length="501" mass="53179">MRARFLPLFLIAPFLIADFTPAAAQTQAPPVATAAAVQEAFVRVAEKLRPSVVTIICENSAKVGATTKPDDRILPPDNDEDAPFSDPSEPSSSLGTGVVIRADGYLLTNYHVVRDADVIRVLFNADLENPDRAVAQLVGFDEESDLAVLKIARQDLSAAIFADSDQVRIGQWALAMGAPFDQPQTFTAGVISAKGRHLDKKGRVGLQDFLQTDASINPGNSGGPLVNLAGEVIGINTAILSPSRFNVGIGFSVPSNTISRLMPILLSGKSVQRGFLGIQYVRIDDDVAKEFGVAGGMQIGALAKKDGNTIGPAKAAGLREDDIITAVDGEAITSSDQFRVLVASAPPGKVLKLAVTRPGETTATHFDTQITLGDRALQLDDAKAAPARPTKTAAMGLGLETKNSDKLTPLEKSRFSLAGKEKGAVITQITPGSPADEADLGRGLRIVRARIEGVWHLIPDAITWQKIEKEAAPKAHILVQLRDKDEVSVYKVLIVPEKTAA</sequence>
<evidence type="ECO:0000256" key="2">
    <source>
        <dbReference type="ARBA" id="ARBA00022801"/>
    </source>
</evidence>
<dbReference type="PANTHER" id="PTHR43343:SF3">
    <property type="entry name" value="PROTEASE DO-LIKE 8, CHLOROPLASTIC"/>
    <property type="match status" value="1"/>
</dbReference>
<dbReference type="InterPro" id="IPR001940">
    <property type="entry name" value="Peptidase_S1C"/>
</dbReference>
<feature type="signal peptide" evidence="4">
    <location>
        <begin position="1"/>
        <end position="24"/>
    </location>
</feature>
<evidence type="ECO:0000313" key="6">
    <source>
        <dbReference type="EMBL" id="PQV63353.1"/>
    </source>
</evidence>
<evidence type="ECO:0000256" key="4">
    <source>
        <dbReference type="SAM" id="SignalP"/>
    </source>
</evidence>
<name>A0A2S8SRC0_9BACT</name>
<protein>
    <submittedName>
        <fullName evidence="6">Serine protease Do</fullName>
    </submittedName>
</protein>
<feature type="domain" description="PDZ" evidence="5">
    <location>
        <begin position="411"/>
        <end position="483"/>
    </location>
</feature>
<evidence type="ECO:0000313" key="7">
    <source>
        <dbReference type="Proteomes" id="UP000237684"/>
    </source>
</evidence>
<evidence type="ECO:0000256" key="1">
    <source>
        <dbReference type="ARBA" id="ARBA00022670"/>
    </source>
</evidence>
<dbReference type="PANTHER" id="PTHR43343">
    <property type="entry name" value="PEPTIDASE S12"/>
    <property type="match status" value="1"/>
</dbReference>
<keyword evidence="7" id="KW-1185">Reference proteome</keyword>
<dbReference type="InParanoid" id="A0A2S8SRC0"/>
<keyword evidence="4" id="KW-0732">Signal</keyword>
<organism evidence="6 7">
    <name type="scientific">Abditibacterium utsteinense</name>
    <dbReference type="NCBI Taxonomy" id="1960156"/>
    <lineage>
        <taxon>Bacteria</taxon>
        <taxon>Pseudomonadati</taxon>
        <taxon>Abditibacteriota</taxon>
        <taxon>Abditibacteriia</taxon>
        <taxon>Abditibacteriales</taxon>
        <taxon>Abditibacteriaceae</taxon>
        <taxon>Abditibacterium</taxon>
    </lineage>
</organism>
<gene>
    <name evidence="6" type="ORF">B1R32_1128</name>
</gene>
<feature type="region of interest" description="Disordered" evidence="3">
    <location>
        <begin position="66"/>
        <end position="95"/>
    </location>
</feature>
<dbReference type="GO" id="GO:0004252">
    <property type="term" value="F:serine-type endopeptidase activity"/>
    <property type="evidence" value="ECO:0007669"/>
    <property type="project" value="InterPro"/>
</dbReference>
<dbReference type="EMBL" id="NIGF01000012">
    <property type="protein sequence ID" value="PQV63353.1"/>
    <property type="molecule type" value="Genomic_DNA"/>
</dbReference>
<accession>A0A2S8SRC0</accession>
<dbReference type="InterPro" id="IPR001478">
    <property type="entry name" value="PDZ"/>
</dbReference>
<proteinExistence type="predicted"/>
<evidence type="ECO:0000256" key="3">
    <source>
        <dbReference type="SAM" id="MobiDB-lite"/>
    </source>
</evidence>
<feature type="chain" id="PRO_5015634213" evidence="4">
    <location>
        <begin position="25"/>
        <end position="501"/>
    </location>
</feature>
<dbReference type="Proteomes" id="UP000237684">
    <property type="component" value="Unassembled WGS sequence"/>
</dbReference>
<dbReference type="SUPFAM" id="SSF50494">
    <property type="entry name" value="Trypsin-like serine proteases"/>
    <property type="match status" value="1"/>
</dbReference>
<dbReference type="InterPro" id="IPR036034">
    <property type="entry name" value="PDZ_sf"/>
</dbReference>
<dbReference type="SUPFAM" id="SSF50156">
    <property type="entry name" value="PDZ domain-like"/>
    <property type="match status" value="1"/>
</dbReference>
<dbReference type="InterPro" id="IPR009003">
    <property type="entry name" value="Peptidase_S1_PA"/>
</dbReference>
<keyword evidence="1 6" id="KW-0645">Protease</keyword>
<dbReference type="GO" id="GO:0006508">
    <property type="term" value="P:proteolysis"/>
    <property type="evidence" value="ECO:0007669"/>
    <property type="project" value="UniProtKB-KW"/>
</dbReference>
<dbReference type="InterPro" id="IPR051201">
    <property type="entry name" value="Chloro_Bact_Ser_Proteases"/>
</dbReference>
<feature type="domain" description="PDZ" evidence="5">
    <location>
        <begin position="274"/>
        <end position="359"/>
    </location>
</feature>
<dbReference type="PRINTS" id="PR00834">
    <property type="entry name" value="PROTEASES2C"/>
</dbReference>
<keyword evidence="2" id="KW-0378">Hydrolase</keyword>
<dbReference type="OrthoDB" id="248175at2"/>
<dbReference type="Pfam" id="PF13180">
    <property type="entry name" value="PDZ_2"/>
    <property type="match status" value="1"/>
</dbReference>